<dbReference type="KEGG" id="cin:100179987"/>
<organism evidence="3 4">
    <name type="scientific">Ciona intestinalis</name>
    <name type="common">Transparent sea squirt</name>
    <name type="synonym">Ascidia intestinalis</name>
    <dbReference type="NCBI Taxonomy" id="7719"/>
    <lineage>
        <taxon>Eukaryota</taxon>
        <taxon>Metazoa</taxon>
        <taxon>Chordata</taxon>
        <taxon>Tunicata</taxon>
        <taxon>Ascidiacea</taxon>
        <taxon>Phlebobranchia</taxon>
        <taxon>Cionidae</taxon>
        <taxon>Ciona</taxon>
    </lineage>
</organism>
<dbReference type="OMA" id="ATNAFNC"/>
<dbReference type="HOGENOM" id="CLU_1593970_0_0_1"/>
<keyword evidence="4" id="KW-1185">Reference proteome</keyword>
<reference evidence="3" key="4">
    <citation type="submission" date="2025-09" db="UniProtKB">
        <authorList>
            <consortium name="Ensembl"/>
        </authorList>
    </citation>
    <scope>IDENTIFICATION</scope>
</reference>
<proteinExistence type="predicted"/>
<evidence type="ECO:0000256" key="2">
    <source>
        <dbReference type="SAM" id="Phobius"/>
    </source>
</evidence>
<dbReference type="EMBL" id="EAAA01002926">
    <property type="status" value="NOT_ANNOTATED_CDS"/>
    <property type="molecule type" value="Genomic_DNA"/>
</dbReference>
<accession>F6TTA3</accession>
<feature type="transmembrane region" description="Helical" evidence="2">
    <location>
        <begin position="114"/>
        <end position="136"/>
    </location>
</feature>
<feature type="compositionally biased region" description="Basic and acidic residues" evidence="1">
    <location>
        <begin position="157"/>
        <end position="171"/>
    </location>
</feature>
<reference evidence="3" key="2">
    <citation type="journal article" date="2008" name="Genome Biol.">
        <title>Improved genome assembly and evidence-based global gene model set for the chordate Ciona intestinalis: new insight into intron and operon populations.</title>
        <authorList>
            <person name="Satou Y."/>
            <person name="Mineta K."/>
            <person name="Ogasawara M."/>
            <person name="Sasakura Y."/>
            <person name="Shoguchi E."/>
            <person name="Ueno K."/>
            <person name="Yamada L."/>
            <person name="Matsumoto J."/>
            <person name="Wasserscheid J."/>
            <person name="Dewar K."/>
            <person name="Wiley G.B."/>
            <person name="Macmil S.L."/>
            <person name="Roe B.A."/>
            <person name="Zeller R.W."/>
            <person name="Hastings K.E."/>
            <person name="Lemaire P."/>
            <person name="Lindquist E."/>
            <person name="Endo T."/>
            <person name="Hotta K."/>
            <person name="Inaba K."/>
        </authorList>
    </citation>
    <scope>NUCLEOTIDE SEQUENCE [LARGE SCALE GENOMIC DNA]</scope>
    <source>
        <strain evidence="3">wild type</strain>
    </source>
</reference>
<keyword evidence="2" id="KW-0812">Transmembrane</keyword>
<keyword evidence="2" id="KW-0472">Membrane</keyword>
<reference evidence="3" key="3">
    <citation type="submission" date="2025-08" db="UniProtKB">
        <authorList>
            <consortium name="Ensembl"/>
        </authorList>
    </citation>
    <scope>IDENTIFICATION</scope>
</reference>
<feature type="transmembrane region" description="Helical" evidence="2">
    <location>
        <begin position="83"/>
        <end position="102"/>
    </location>
</feature>
<dbReference type="Ensembl" id="ENSCINT00000024332.2">
    <property type="protein sequence ID" value="ENSCINP00000024086.2"/>
    <property type="gene ID" value="ENSCING00000008326.3"/>
</dbReference>
<evidence type="ECO:0000256" key="1">
    <source>
        <dbReference type="SAM" id="MobiDB-lite"/>
    </source>
</evidence>
<name>F6TTA3_CIOIN</name>
<sequence length="171" mass="18495">MKSCSIDSGFTSSSCGIMQAFCLCTGGGVFGILAQTRMWSQTAGHALLWISVSAWVITLLGYMSRASGKRCFDENATNAFNCLFSVFYIVGTICFGIFETWGRGNVGGRNSDGLLVFILALLTTIGYSLYAIYAIYACCTSDKSGKDNKTSVSVENGKTEEPQSEQKKIEE</sequence>
<evidence type="ECO:0000313" key="4">
    <source>
        <dbReference type="Proteomes" id="UP000008144"/>
    </source>
</evidence>
<feature type="region of interest" description="Disordered" evidence="1">
    <location>
        <begin position="143"/>
        <end position="171"/>
    </location>
</feature>
<accession>A0A1W2WMM5</accession>
<dbReference type="GeneID" id="100179987"/>
<dbReference type="AlphaFoldDB" id="F6TTA3"/>
<protein>
    <submittedName>
        <fullName evidence="3">Uncharacterized LOC100179987</fullName>
    </submittedName>
</protein>
<feature type="transmembrane region" description="Helical" evidence="2">
    <location>
        <begin position="16"/>
        <end position="34"/>
    </location>
</feature>
<keyword evidence="2" id="KW-1133">Transmembrane helix</keyword>
<gene>
    <name evidence="3" type="primary">LOC100179987</name>
</gene>
<dbReference type="RefSeq" id="XP_002130344.1">
    <property type="nucleotide sequence ID" value="XM_002130308.4"/>
</dbReference>
<dbReference type="GeneTree" id="ENSGT00390000010927"/>
<feature type="transmembrane region" description="Helical" evidence="2">
    <location>
        <begin position="46"/>
        <end position="63"/>
    </location>
</feature>
<dbReference type="Proteomes" id="UP000008144">
    <property type="component" value="Chromosome 9"/>
</dbReference>
<evidence type="ECO:0000313" key="3">
    <source>
        <dbReference type="Ensembl" id="ENSCINP00000024086.2"/>
    </source>
</evidence>
<reference evidence="4" key="1">
    <citation type="journal article" date="2002" name="Science">
        <title>The draft genome of Ciona intestinalis: insights into chordate and vertebrate origins.</title>
        <authorList>
            <person name="Dehal P."/>
            <person name="Satou Y."/>
            <person name="Campbell R.K."/>
            <person name="Chapman J."/>
            <person name="Degnan B."/>
            <person name="De Tomaso A."/>
            <person name="Davidson B."/>
            <person name="Di Gregorio A."/>
            <person name="Gelpke M."/>
            <person name="Goodstein D.M."/>
            <person name="Harafuji N."/>
            <person name="Hastings K.E."/>
            <person name="Ho I."/>
            <person name="Hotta K."/>
            <person name="Huang W."/>
            <person name="Kawashima T."/>
            <person name="Lemaire P."/>
            <person name="Martinez D."/>
            <person name="Meinertzhagen I.A."/>
            <person name="Necula S."/>
            <person name="Nonaka M."/>
            <person name="Putnam N."/>
            <person name="Rash S."/>
            <person name="Saiga H."/>
            <person name="Satake M."/>
            <person name="Terry A."/>
            <person name="Yamada L."/>
            <person name="Wang H.G."/>
            <person name="Awazu S."/>
            <person name="Azumi K."/>
            <person name="Boore J."/>
            <person name="Branno M."/>
            <person name="Chin-Bow S."/>
            <person name="DeSantis R."/>
            <person name="Doyle S."/>
            <person name="Francino P."/>
            <person name="Keys D.N."/>
            <person name="Haga S."/>
            <person name="Hayashi H."/>
            <person name="Hino K."/>
            <person name="Imai K.S."/>
            <person name="Inaba K."/>
            <person name="Kano S."/>
            <person name="Kobayashi K."/>
            <person name="Kobayashi M."/>
            <person name="Lee B.I."/>
            <person name="Makabe K.W."/>
            <person name="Manohar C."/>
            <person name="Matassi G."/>
            <person name="Medina M."/>
            <person name="Mochizuki Y."/>
            <person name="Mount S."/>
            <person name="Morishita T."/>
            <person name="Miura S."/>
            <person name="Nakayama A."/>
            <person name="Nishizaka S."/>
            <person name="Nomoto H."/>
            <person name="Ohta F."/>
            <person name="Oishi K."/>
            <person name="Rigoutsos I."/>
            <person name="Sano M."/>
            <person name="Sasaki A."/>
            <person name="Sasakura Y."/>
            <person name="Shoguchi E."/>
            <person name="Shin-i T."/>
            <person name="Spagnuolo A."/>
            <person name="Stainier D."/>
            <person name="Suzuki M.M."/>
            <person name="Tassy O."/>
            <person name="Takatori N."/>
            <person name="Tokuoka M."/>
            <person name="Yagi K."/>
            <person name="Yoshizaki F."/>
            <person name="Wada S."/>
            <person name="Zhang C."/>
            <person name="Hyatt P.D."/>
            <person name="Larimer F."/>
            <person name="Detter C."/>
            <person name="Doggett N."/>
            <person name="Glavina T."/>
            <person name="Hawkins T."/>
            <person name="Richardson P."/>
            <person name="Lucas S."/>
            <person name="Kohara Y."/>
            <person name="Levine M."/>
            <person name="Satoh N."/>
            <person name="Rokhsar D.S."/>
        </authorList>
    </citation>
    <scope>NUCLEOTIDE SEQUENCE [LARGE SCALE GENOMIC DNA]</scope>
</reference>
<dbReference type="InParanoid" id="F6TTA3"/>